<accession>A0A1I3KI99</accession>
<organism evidence="1 2">
    <name type="scientific">Natronobacterium gregoryi</name>
    <dbReference type="NCBI Taxonomy" id="44930"/>
    <lineage>
        <taxon>Archaea</taxon>
        <taxon>Methanobacteriati</taxon>
        <taxon>Methanobacteriota</taxon>
        <taxon>Stenosarchaea group</taxon>
        <taxon>Halobacteria</taxon>
        <taxon>Halobacteriales</taxon>
        <taxon>Natrialbaceae</taxon>
        <taxon>Natronobacterium</taxon>
    </lineage>
</organism>
<sequence length="66" mass="7283">MVESELSTTGTRWLAETEPSDVLVTLAETWLRLGESVADTLSVADIGGFLRRSSNRTLLGRHRRAP</sequence>
<dbReference type="EMBL" id="FORO01000004">
    <property type="protein sequence ID" value="SFI72028.1"/>
    <property type="molecule type" value="Genomic_DNA"/>
</dbReference>
<reference evidence="1 2" key="1">
    <citation type="submission" date="2016-10" db="EMBL/GenBank/DDBJ databases">
        <authorList>
            <person name="de Groot N.N."/>
        </authorList>
    </citation>
    <scope>NUCLEOTIDE SEQUENCE [LARGE SCALE GENOMIC DNA]</scope>
    <source>
        <strain evidence="1 2">SP2</strain>
    </source>
</reference>
<gene>
    <name evidence="1" type="ORF">SAMN05443661_10471</name>
</gene>
<protein>
    <submittedName>
        <fullName evidence="1">Uncharacterized protein</fullName>
    </submittedName>
</protein>
<evidence type="ECO:0000313" key="1">
    <source>
        <dbReference type="EMBL" id="SFI72028.1"/>
    </source>
</evidence>
<name>A0A1I3KI99_9EURY</name>
<dbReference type="AlphaFoldDB" id="A0A1I3KI99"/>
<proteinExistence type="predicted"/>
<evidence type="ECO:0000313" key="2">
    <source>
        <dbReference type="Proteomes" id="UP000182829"/>
    </source>
</evidence>
<dbReference type="Proteomes" id="UP000182829">
    <property type="component" value="Unassembled WGS sequence"/>
</dbReference>